<proteinExistence type="predicted"/>
<dbReference type="EMBL" id="JAPESX010001199">
    <property type="protein sequence ID" value="KAJ8116408.1"/>
    <property type="molecule type" value="Genomic_DNA"/>
</dbReference>
<reference evidence="1" key="1">
    <citation type="submission" date="2022-11" db="EMBL/GenBank/DDBJ databases">
        <title>Genome Sequence of Nemania bipapillata.</title>
        <authorList>
            <person name="Buettner E."/>
        </authorList>
    </citation>
    <scope>NUCLEOTIDE SEQUENCE</scope>
    <source>
        <strain evidence="1">CP14</strain>
    </source>
</reference>
<protein>
    <submittedName>
        <fullName evidence="1">Uncharacterized protein</fullName>
    </submittedName>
</protein>
<sequence>MPTKAQRRQQEARVFHLFGRLPLSLIHQIWKYSWQPRTIALYPISNTSFLRPGTENCLPVSAYVNAESRGLTLMYYERAFAHWDKSAFRWFNFEIDSLCLATEGTLEPLEFYDPDDLRRIRRLIVPCGLAGLNGELIPCHSTWPKPVSESLSSPYIRELRHLYFPSLEEITLVTQSWSVYKGEDGSYIYDLDKARSIIPGGGWGHMRTTTFGRLRVRHSIAGRKTYHERYCRRLSKLAADILEDEVSFYLNLSLGFSYE</sequence>
<gene>
    <name evidence="1" type="ORF">ONZ43_g4449</name>
</gene>
<dbReference type="Proteomes" id="UP001153334">
    <property type="component" value="Unassembled WGS sequence"/>
</dbReference>
<organism evidence="1 2">
    <name type="scientific">Nemania bipapillata</name>
    <dbReference type="NCBI Taxonomy" id="110536"/>
    <lineage>
        <taxon>Eukaryota</taxon>
        <taxon>Fungi</taxon>
        <taxon>Dikarya</taxon>
        <taxon>Ascomycota</taxon>
        <taxon>Pezizomycotina</taxon>
        <taxon>Sordariomycetes</taxon>
        <taxon>Xylariomycetidae</taxon>
        <taxon>Xylariales</taxon>
        <taxon>Xylariaceae</taxon>
        <taxon>Nemania</taxon>
    </lineage>
</organism>
<accession>A0ACC2IMN3</accession>
<evidence type="ECO:0000313" key="2">
    <source>
        <dbReference type="Proteomes" id="UP001153334"/>
    </source>
</evidence>
<keyword evidence="2" id="KW-1185">Reference proteome</keyword>
<comment type="caution">
    <text evidence="1">The sequence shown here is derived from an EMBL/GenBank/DDBJ whole genome shotgun (WGS) entry which is preliminary data.</text>
</comment>
<name>A0ACC2IMN3_9PEZI</name>
<evidence type="ECO:0000313" key="1">
    <source>
        <dbReference type="EMBL" id="KAJ8116408.1"/>
    </source>
</evidence>